<feature type="compositionally biased region" description="Low complexity" evidence="1">
    <location>
        <begin position="42"/>
        <end position="59"/>
    </location>
</feature>
<dbReference type="EMBL" id="MT047590">
    <property type="protein sequence ID" value="QIM61611.1"/>
    <property type="molecule type" value="Genomic_DNA"/>
</dbReference>
<keyword evidence="4" id="KW-1185">Reference proteome</keyword>
<evidence type="ECO:0000313" key="4">
    <source>
        <dbReference type="Proteomes" id="UP000501040"/>
    </source>
</evidence>
<dbReference type="KEGG" id="vg:80402457"/>
<dbReference type="RefSeq" id="YP_010772732.1">
    <property type="nucleotide sequence ID" value="NC_074654.1"/>
</dbReference>
<keyword evidence="2" id="KW-1133">Transmembrane helix</keyword>
<reference evidence="3 4" key="1">
    <citation type="submission" date="2020-02" db="EMBL/GenBank/DDBJ databases">
        <title>TSPV1: a spherical archaeal virus with filaments.</title>
        <authorList>
            <person name="Hartman R."/>
            <person name="Young M."/>
            <person name="Biewenga L."/>
            <person name="Munson-McGee J."/>
            <person name="Refai M."/>
            <person name="Boyd E."/>
            <person name="Bothner B."/>
            <person name="Lawrence C.M."/>
        </authorList>
    </citation>
    <scope>NUCLEOTIDE SEQUENCE [LARGE SCALE GENOMIC DNA]</scope>
    <source>
        <strain evidence="3 4">CP001</strain>
    </source>
</reference>
<proteinExistence type="predicted"/>
<organism evidence="3 4">
    <name type="scientific">Thermoproteus spherical piliferous virus 1</name>
    <dbReference type="NCBI Taxonomy" id="2713157"/>
    <lineage>
        <taxon>Viruses</taxon>
        <taxon>Viruses incertae sedis</taxon>
        <taxon>Globuloviridae</taxon>
        <taxon>Alphaglobulovirus</taxon>
        <taxon>Alphaglobulovirus sileriense</taxon>
    </lineage>
</organism>
<accession>A0A6G8J382</accession>
<feature type="region of interest" description="Disordered" evidence="1">
    <location>
        <begin position="42"/>
        <end position="63"/>
    </location>
</feature>
<keyword evidence="2" id="KW-0472">Membrane</keyword>
<dbReference type="Proteomes" id="UP000501040">
    <property type="component" value="Genome"/>
</dbReference>
<sequence>MANIHNRSRERAAMAVVALIIIAVLGYIIWLYMTGRSGTVVTGPSPSPTTTTTSAPVSTLQPKSGPANPASLVYVPSYVTCGASSCTYSAQGFGSLYDIIAYGGSVKSANITYGNAYVTVNGYQLYLFGIATTTPTLNFTDTSGTVYVWANATAGYGYILYKPAQAAVLLTAYTYNITGLLYYVYVPASSDNGMPISGATYRIYVVHGTAYVNGNPVTISLGSWSSPPSGILPAWGIYTSQPGTYQFTVQP</sequence>
<dbReference type="GeneID" id="80402457"/>
<evidence type="ECO:0000256" key="2">
    <source>
        <dbReference type="SAM" id="Phobius"/>
    </source>
</evidence>
<keyword evidence="2" id="KW-0812">Transmembrane</keyword>
<evidence type="ECO:0000313" key="3">
    <source>
        <dbReference type="EMBL" id="QIM61611.1"/>
    </source>
</evidence>
<name>A0A6G8J382_9VIRU</name>
<protein>
    <submittedName>
        <fullName evidence="3">Uncharacterized protein</fullName>
    </submittedName>
</protein>
<evidence type="ECO:0000256" key="1">
    <source>
        <dbReference type="SAM" id="MobiDB-lite"/>
    </source>
</evidence>
<feature type="transmembrane region" description="Helical" evidence="2">
    <location>
        <begin position="12"/>
        <end position="33"/>
    </location>
</feature>